<protein>
    <submittedName>
        <fullName evidence="2">Uncharacterized protein</fullName>
    </submittedName>
</protein>
<gene>
    <name evidence="2" type="ORF">FHR70_000892</name>
</gene>
<dbReference type="RefSeq" id="WP_183447472.1">
    <property type="nucleotide sequence ID" value="NZ_JACHWB010000001.1"/>
</dbReference>
<keyword evidence="3" id="KW-1185">Reference proteome</keyword>
<comment type="caution">
    <text evidence="2">The sequence shown here is derived from an EMBL/GenBank/DDBJ whole genome shotgun (WGS) entry which is preliminary data.</text>
</comment>
<proteinExistence type="predicted"/>
<keyword evidence="1" id="KW-1133">Transmembrane helix</keyword>
<dbReference type="AlphaFoldDB" id="A0A7W4VJM6"/>
<accession>A0A7W4VJM6</accession>
<sequence length="50" mass="5514">MQAFFESFLSPGLGSAEFFVGVLVACGFLMIGISSLLPKSGNDELEWWER</sequence>
<keyword evidence="1" id="KW-0812">Transmembrane</keyword>
<dbReference type="Proteomes" id="UP000532010">
    <property type="component" value="Unassembled WGS sequence"/>
</dbReference>
<evidence type="ECO:0000313" key="2">
    <source>
        <dbReference type="EMBL" id="MBB3017852.1"/>
    </source>
</evidence>
<dbReference type="EMBL" id="JACHWB010000001">
    <property type="protein sequence ID" value="MBB3017852.1"/>
    <property type="molecule type" value="Genomic_DNA"/>
</dbReference>
<keyword evidence="1" id="KW-0472">Membrane</keyword>
<evidence type="ECO:0000313" key="3">
    <source>
        <dbReference type="Proteomes" id="UP000532010"/>
    </source>
</evidence>
<name>A0A7W4VJM6_9HYPH</name>
<organism evidence="2 3">
    <name type="scientific">Microvirga lupini</name>
    <dbReference type="NCBI Taxonomy" id="420324"/>
    <lineage>
        <taxon>Bacteria</taxon>
        <taxon>Pseudomonadati</taxon>
        <taxon>Pseudomonadota</taxon>
        <taxon>Alphaproteobacteria</taxon>
        <taxon>Hyphomicrobiales</taxon>
        <taxon>Methylobacteriaceae</taxon>
        <taxon>Microvirga</taxon>
    </lineage>
</organism>
<evidence type="ECO:0000256" key="1">
    <source>
        <dbReference type="SAM" id="Phobius"/>
    </source>
</evidence>
<reference evidence="2 3" key="1">
    <citation type="submission" date="2020-08" db="EMBL/GenBank/DDBJ databases">
        <title>The Agave Microbiome: Exploring the role of microbial communities in plant adaptations to desert environments.</title>
        <authorList>
            <person name="Partida-Martinez L.P."/>
        </authorList>
    </citation>
    <scope>NUCLEOTIDE SEQUENCE [LARGE SCALE GENOMIC DNA]</scope>
    <source>
        <strain evidence="2 3">AT3.9</strain>
    </source>
</reference>
<feature type="transmembrane region" description="Helical" evidence="1">
    <location>
        <begin position="18"/>
        <end position="37"/>
    </location>
</feature>